<evidence type="ECO:0000313" key="1">
    <source>
        <dbReference type="EMBL" id="CAJ2502478.1"/>
    </source>
</evidence>
<sequence>MALKGQGVFATHDIAKGLRIAEDPAMMMFDTREDAASDAHELFAALSLLDKQMFTRMFTTTMFNTRY</sequence>
<organism evidence="1 2">
    <name type="scientific">Anthostomella pinea</name>
    <dbReference type="NCBI Taxonomy" id="933095"/>
    <lineage>
        <taxon>Eukaryota</taxon>
        <taxon>Fungi</taxon>
        <taxon>Dikarya</taxon>
        <taxon>Ascomycota</taxon>
        <taxon>Pezizomycotina</taxon>
        <taxon>Sordariomycetes</taxon>
        <taxon>Xylariomycetidae</taxon>
        <taxon>Xylariales</taxon>
        <taxon>Xylariaceae</taxon>
        <taxon>Anthostomella</taxon>
    </lineage>
</organism>
<protein>
    <submittedName>
        <fullName evidence="1">Uu.00g098720.m01.CDS01</fullName>
    </submittedName>
</protein>
<dbReference type="EMBL" id="CAUWAG010000004">
    <property type="protein sequence ID" value="CAJ2502478.1"/>
    <property type="molecule type" value="Genomic_DNA"/>
</dbReference>
<dbReference type="Proteomes" id="UP001295740">
    <property type="component" value="Unassembled WGS sequence"/>
</dbReference>
<evidence type="ECO:0000313" key="2">
    <source>
        <dbReference type="Proteomes" id="UP001295740"/>
    </source>
</evidence>
<dbReference type="AlphaFoldDB" id="A0AAI8V7L0"/>
<accession>A0AAI8V7L0</accession>
<keyword evidence="2" id="KW-1185">Reference proteome</keyword>
<reference evidence="1" key="1">
    <citation type="submission" date="2023-10" db="EMBL/GenBank/DDBJ databases">
        <authorList>
            <person name="Hackl T."/>
        </authorList>
    </citation>
    <scope>NUCLEOTIDE SEQUENCE</scope>
</reference>
<proteinExistence type="predicted"/>
<name>A0AAI8V7L0_9PEZI</name>
<gene>
    <name evidence="1" type="ORF">KHLLAP_LOCUS2946</name>
</gene>
<comment type="caution">
    <text evidence="1">The sequence shown here is derived from an EMBL/GenBank/DDBJ whole genome shotgun (WGS) entry which is preliminary data.</text>
</comment>